<feature type="region of interest" description="Disordered" evidence="1">
    <location>
        <begin position="1"/>
        <end position="61"/>
    </location>
</feature>
<gene>
    <name evidence="2" type="ORF">K443DRAFT_680823</name>
</gene>
<evidence type="ECO:0000313" key="2">
    <source>
        <dbReference type="EMBL" id="KIJ98391.1"/>
    </source>
</evidence>
<accession>A0A0C9XLE9</accession>
<evidence type="ECO:0000313" key="3">
    <source>
        <dbReference type="Proteomes" id="UP000054477"/>
    </source>
</evidence>
<evidence type="ECO:0000256" key="1">
    <source>
        <dbReference type="SAM" id="MobiDB-lite"/>
    </source>
</evidence>
<dbReference type="EMBL" id="KN838670">
    <property type="protein sequence ID" value="KIJ98391.1"/>
    <property type="molecule type" value="Genomic_DNA"/>
</dbReference>
<dbReference type="Proteomes" id="UP000054477">
    <property type="component" value="Unassembled WGS sequence"/>
</dbReference>
<protein>
    <submittedName>
        <fullName evidence="2">Unplaced genomic scaffold K443scaffold_135, whole genome shotgun sequence</fullName>
    </submittedName>
</protein>
<keyword evidence="3" id="KW-1185">Reference proteome</keyword>
<organism evidence="2 3">
    <name type="scientific">Laccaria amethystina LaAM-08-1</name>
    <dbReference type="NCBI Taxonomy" id="1095629"/>
    <lineage>
        <taxon>Eukaryota</taxon>
        <taxon>Fungi</taxon>
        <taxon>Dikarya</taxon>
        <taxon>Basidiomycota</taxon>
        <taxon>Agaricomycotina</taxon>
        <taxon>Agaricomycetes</taxon>
        <taxon>Agaricomycetidae</taxon>
        <taxon>Agaricales</taxon>
        <taxon>Agaricineae</taxon>
        <taxon>Hydnangiaceae</taxon>
        <taxon>Laccaria</taxon>
    </lineage>
</organism>
<feature type="compositionally biased region" description="Polar residues" evidence="1">
    <location>
        <begin position="24"/>
        <end position="33"/>
    </location>
</feature>
<reference evidence="3" key="2">
    <citation type="submission" date="2015-01" db="EMBL/GenBank/DDBJ databases">
        <title>Evolutionary Origins and Diversification of the Mycorrhizal Mutualists.</title>
        <authorList>
            <consortium name="DOE Joint Genome Institute"/>
            <consortium name="Mycorrhizal Genomics Consortium"/>
            <person name="Kohler A."/>
            <person name="Kuo A."/>
            <person name="Nagy L.G."/>
            <person name="Floudas D."/>
            <person name="Copeland A."/>
            <person name="Barry K.W."/>
            <person name="Cichocki N."/>
            <person name="Veneault-Fourrey C."/>
            <person name="LaButti K."/>
            <person name="Lindquist E.A."/>
            <person name="Lipzen A."/>
            <person name="Lundell T."/>
            <person name="Morin E."/>
            <person name="Murat C."/>
            <person name="Riley R."/>
            <person name="Ohm R."/>
            <person name="Sun H."/>
            <person name="Tunlid A."/>
            <person name="Henrissat B."/>
            <person name="Grigoriev I.V."/>
            <person name="Hibbett D.S."/>
            <person name="Martin F."/>
        </authorList>
    </citation>
    <scope>NUCLEOTIDE SEQUENCE [LARGE SCALE GENOMIC DNA]</scope>
    <source>
        <strain evidence="3">LaAM-08-1</strain>
    </source>
</reference>
<dbReference type="AlphaFoldDB" id="A0A0C9XLE9"/>
<reference evidence="2 3" key="1">
    <citation type="submission" date="2014-04" db="EMBL/GenBank/DDBJ databases">
        <authorList>
            <consortium name="DOE Joint Genome Institute"/>
            <person name="Kuo A."/>
            <person name="Kohler A."/>
            <person name="Nagy L.G."/>
            <person name="Floudas D."/>
            <person name="Copeland A."/>
            <person name="Barry K.W."/>
            <person name="Cichocki N."/>
            <person name="Veneault-Fourrey C."/>
            <person name="LaButti K."/>
            <person name="Lindquist E.A."/>
            <person name="Lipzen A."/>
            <person name="Lundell T."/>
            <person name="Morin E."/>
            <person name="Murat C."/>
            <person name="Sun H."/>
            <person name="Tunlid A."/>
            <person name="Henrissat B."/>
            <person name="Grigoriev I.V."/>
            <person name="Hibbett D.S."/>
            <person name="Martin F."/>
            <person name="Nordberg H.P."/>
            <person name="Cantor M.N."/>
            <person name="Hua S.X."/>
        </authorList>
    </citation>
    <scope>NUCLEOTIDE SEQUENCE [LARGE SCALE GENOMIC DNA]</scope>
    <source>
        <strain evidence="2 3">LaAM-08-1</strain>
    </source>
</reference>
<name>A0A0C9XLE9_9AGAR</name>
<dbReference type="HOGENOM" id="CLU_2922934_0_0_1"/>
<sequence length="61" mass="6535">MGETTSQLDQRSTCPPHHHACSAEHTTQTNSTPDVRGSVGNARDVLDITKPLVLPPQVSNT</sequence>
<feature type="compositionally biased region" description="Polar residues" evidence="1">
    <location>
        <begin position="1"/>
        <end position="13"/>
    </location>
</feature>
<proteinExistence type="predicted"/>